<protein>
    <submittedName>
        <fullName evidence="2">Uncharacterized protein</fullName>
    </submittedName>
</protein>
<dbReference type="EMBL" id="JAATJA010000002">
    <property type="protein sequence ID" value="NJB68200.1"/>
    <property type="molecule type" value="Genomic_DNA"/>
</dbReference>
<name>A0A846QME9_9BACT</name>
<evidence type="ECO:0000256" key="1">
    <source>
        <dbReference type="SAM" id="MobiDB-lite"/>
    </source>
</evidence>
<accession>A0A846QME9</accession>
<dbReference type="Proteomes" id="UP000580856">
    <property type="component" value="Unassembled WGS sequence"/>
</dbReference>
<comment type="caution">
    <text evidence="2">The sequence shown here is derived from an EMBL/GenBank/DDBJ whole genome shotgun (WGS) entry which is preliminary data.</text>
</comment>
<feature type="region of interest" description="Disordered" evidence="1">
    <location>
        <begin position="1"/>
        <end position="27"/>
    </location>
</feature>
<dbReference type="RefSeq" id="WP_167941286.1">
    <property type="nucleotide sequence ID" value="NZ_JAATJA010000002.1"/>
</dbReference>
<gene>
    <name evidence="2" type="ORF">GGQ74_001873</name>
</gene>
<evidence type="ECO:0000313" key="2">
    <source>
        <dbReference type="EMBL" id="NJB68200.1"/>
    </source>
</evidence>
<organism evidence="2 3">
    <name type="scientific">Desulfobaculum xiamenense</name>
    <dbReference type="NCBI Taxonomy" id="995050"/>
    <lineage>
        <taxon>Bacteria</taxon>
        <taxon>Pseudomonadati</taxon>
        <taxon>Thermodesulfobacteriota</taxon>
        <taxon>Desulfovibrionia</taxon>
        <taxon>Desulfovibrionales</taxon>
        <taxon>Desulfovibrionaceae</taxon>
        <taxon>Desulfobaculum</taxon>
    </lineage>
</organism>
<dbReference type="AlphaFoldDB" id="A0A846QME9"/>
<evidence type="ECO:0000313" key="3">
    <source>
        <dbReference type="Proteomes" id="UP000580856"/>
    </source>
</evidence>
<reference evidence="2 3" key="1">
    <citation type="submission" date="2020-03" db="EMBL/GenBank/DDBJ databases">
        <title>Genomic Encyclopedia of Type Strains, Phase IV (KMG-IV): sequencing the most valuable type-strain genomes for metagenomic binning, comparative biology and taxonomic classification.</title>
        <authorList>
            <person name="Goeker M."/>
        </authorList>
    </citation>
    <scope>NUCLEOTIDE SEQUENCE [LARGE SCALE GENOMIC DNA]</scope>
    <source>
        <strain evidence="2 3">DSM 24233</strain>
    </source>
</reference>
<proteinExistence type="predicted"/>
<sequence length="162" mass="17619">MKIRPDQIKAYEQEQAKQKRVHGDDEEFGRLLAGEIGKSGEASKTRGAVPTPPLSGLLTGQILAAQGANRSGESAQTGREAMEKLETVLDEWENYAENLGSASTNLRQAEGTLRGIENGIAGIREKWPGLAKDNPGMNALVDEVEIMAVTERIKLNRGDYIE</sequence>
<keyword evidence="3" id="KW-1185">Reference proteome</keyword>
<feature type="compositionally biased region" description="Basic and acidic residues" evidence="1">
    <location>
        <begin position="1"/>
        <end position="23"/>
    </location>
</feature>